<dbReference type="Proteomes" id="UP000015102">
    <property type="component" value="Unassembled WGS sequence"/>
</dbReference>
<accession>T1GEX4</accession>
<name>T1GEX4_MEGSC</name>
<dbReference type="EMBL" id="CAQQ02004304">
    <property type="status" value="NOT_ANNOTATED_CDS"/>
    <property type="molecule type" value="Genomic_DNA"/>
</dbReference>
<dbReference type="AlphaFoldDB" id="T1GEX4"/>
<reference evidence="2" key="1">
    <citation type="submission" date="2013-02" db="EMBL/GenBank/DDBJ databases">
        <authorList>
            <person name="Hughes D."/>
        </authorList>
    </citation>
    <scope>NUCLEOTIDE SEQUENCE</scope>
    <source>
        <strain>Durham</strain>
        <strain evidence="2">NC isolate 2 -- Noor lab</strain>
    </source>
</reference>
<dbReference type="HOGENOM" id="CLU_2111656_0_0_1"/>
<evidence type="ECO:0000313" key="2">
    <source>
        <dbReference type="Proteomes" id="UP000015102"/>
    </source>
</evidence>
<sequence length="115" mass="13307">MRIIHLSYQKPQQQNFYLYFGVLAQKLDKEGTVCNLHSHDLGENGRFVPAAYRTSAFRAEFQRNFDQSSFKLYLDGYIVRTEFLAVPDPSFSLINKIPSFIATSHFFLTSYGLII</sequence>
<proteinExistence type="predicted"/>
<reference evidence="1" key="2">
    <citation type="submission" date="2015-06" db="UniProtKB">
        <authorList>
            <consortium name="EnsemblMetazoa"/>
        </authorList>
    </citation>
    <scope>IDENTIFICATION</scope>
</reference>
<keyword evidence="2" id="KW-1185">Reference proteome</keyword>
<dbReference type="EMBL" id="CAQQ02004303">
    <property type="status" value="NOT_ANNOTATED_CDS"/>
    <property type="molecule type" value="Genomic_DNA"/>
</dbReference>
<dbReference type="EnsemblMetazoa" id="MESCA001897-RA">
    <property type="protein sequence ID" value="MESCA001897-PA"/>
    <property type="gene ID" value="MESCA001897"/>
</dbReference>
<organism evidence="1 2">
    <name type="scientific">Megaselia scalaris</name>
    <name type="common">Humpbacked fly</name>
    <name type="synonym">Phora scalaris</name>
    <dbReference type="NCBI Taxonomy" id="36166"/>
    <lineage>
        <taxon>Eukaryota</taxon>
        <taxon>Metazoa</taxon>
        <taxon>Ecdysozoa</taxon>
        <taxon>Arthropoda</taxon>
        <taxon>Hexapoda</taxon>
        <taxon>Insecta</taxon>
        <taxon>Pterygota</taxon>
        <taxon>Neoptera</taxon>
        <taxon>Endopterygota</taxon>
        <taxon>Diptera</taxon>
        <taxon>Brachycera</taxon>
        <taxon>Muscomorpha</taxon>
        <taxon>Platypezoidea</taxon>
        <taxon>Phoridae</taxon>
        <taxon>Megaseliini</taxon>
        <taxon>Megaselia</taxon>
    </lineage>
</organism>
<dbReference type="EMBL" id="CAQQ02004305">
    <property type="status" value="NOT_ANNOTATED_CDS"/>
    <property type="molecule type" value="Genomic_DNA"/>
</dbReference>
<evidence type="ECO:0000313" key="1">
    <source>
        <dbReference type="EnsemblMetazoa" id="MESCA001897-PA"/>
    </source>
</evidence>
<dbReference type="EMBL" id="CAQQ02004306">
    <property type="status" value="NOT_ANNOTATED_CDS"/>
    <property type="molecule type" value="Genomic_DNA"/>
</dbReference>
<protein>
    <submittedName>
        <fullName evidence="1">Uncharacterized protein</fullName>
    </submittedName>
</protein>